<dbReference type="FunFam" id="3.30.830.10:FF:000030">
    <property type="entry name" value="Insulin-degrading enzyme"/>
    <property type="match status" value="1"/>
</dbReference>
<dbReference type="PROSITE" id="PS00143">
    <property type="entry name" value="INSULINASE"/>
    <property type="match status" value="1"/>
</dbReference>
<feature type="domain" description="Coenzyme PQQ synthesis protein F-like C-terminal lobe" evidence="18">
    <location>
        <begin position="806"/>
        <end position="904"/>
    </location>
</feature>
<dbReference type="Pfam" id="PF22456">
    <property type="entry name" value="PqqF-like_C_4"/>
    <property type="match status" value="1"/>
</dbReference>
<protein>
    <recommendedName>
        <fullName evidence="10">Insulin-degrading enzyme</fullName>
        <ecNumber evidence="9">3.4.24.56</ecNumber>
    </recommendedName>
    <alternativeName>
        <fullName evidence="12">Insulin protease</fullName>
    </alternativeName>
    <alternativeName>
        <fullName evidence="11">Insulysin</fullName>
    </alternativeName>
</protein>
<dbReference type="GO" id="GO:0046872">
    <property type="term" value="F:metal ion binding"/>
    <property type="evidence" value="ECO:0007669"/>
    <property type="project" value="UniProtKB-KW"/>
</dbReference>
<dbReference type="Gene3D" id="3.30.830.10">
    <property type="entry name" value="Metalloenzyme, LuxS/M16 peptidase-like"/>
    <property type="match status" value="4"/>
</dbReference>
<reference evidence="20" key="1">
    <citation type="submission" date="2025-08" db="UniProtKB">
        <authorList>
            <consortium name="RefSeq"/>
        </authorList>
    </citation>
    <scope>IDENTIFICATION</scope>
    <source>
        <strain evidence="20">USDA-PBARC FA_bdor</strain>
        <tissue evidence="20">Whole organism</tissue>
    </source>
</reference>
<dbReference type="InterPro" id="IPR050626">
    <property type="entry name" value="Peptidase_M16"/>
</dbReference>
<evidence type="ECO:0000256" key="13">
    <source>
        <dbReference type="RuleBase" id="RU004447"/>
    </source>
</evidence>
<keyword evidence="4" id="KW-0479">Metal-binding</keyword>
<dbReference type="GO" id="GO:0004222">
    <property type="term" value="F:metalloendopeptidase activity"/>
    <property type="evidence" value="ECO:0007669"/>
    <property type="project" value="UniProtKB-EC"/>
</dbReference>
<comment type="similarity">
    <text evidence="2 13">Belongs to the peptidase M16 family.</text>
</comment>
<dbReference type="RefSeq" id="XP_011312074.1">
    <property type="nucleotide sequence ID" value="XM_011313772.1"/>
</dbReference>
<evidence type="ECO:0000256" key="12">
    <source>
        <dbReference type="ARBA" id="ARBA00080349"/>
    </source>
</evidence>
<dbReference type="InterPro" id="IPR001431">
    <property type="entry name" value="Pept_M16_Zn_BS"/>
</dbReference>
<dbReference type="InterPro" id="IPR011249">
    <property type="entry name" value="Metalloenz_LuxS/M16"/>
</dbReference>
<evidence type="ECO:0000313" key="20">
    <source>
        <dbReference type="RefSeq" id="XP_011312074.1"/>
    </source>
</evidence>
<dbReference type="FunFam" id="3.30.830.10:FF:000004">
    <property type="entry name" value="Putative insulin-degrading enzyme"/>
    <property type="match status" value="1"/>
</dbReference>
<dbReference type="CTD" id="3416"/>
<dbReference type="PANTHER" id="PTHR43690:SF18">
    <property type="entry name" value="INSULIN-DEGRADING ENZYME-RELATED"/>
    <property type="match status" value="1"/>
</dbReference>
<dbReference type="PANTHER" id="PTHR43690">
    <property type="entry name" value="NARDILYSIN"/>
    <property type="match status" value="1"/>
</dbReference>
<dbReference type="KEGG" id="fas:105271942"/>
<evidence type="ECO:0000256" key="2">
    <source>
        <dbReference type="ARBA" id="ARBA00007261"/>
    </source>
</evidence>
<evidence type="ECO:0000256" key="14">
    <source>
        <dbReference type="SAM" id="MobiDB-lite"/>
    </source>
</evidence>
<dbReference type="GO" id="GO:0005739">
    <property type="term" value="C:mitochondrion"/>
    <property type="evidence" value="ECO:0007669"/>
    <property type="project" value="TreeGrafter"/>
</dbReference>
<evidence type="ECO:0000256" key="6">
    <source>
        <dbReference type="ARBA" id="ARBA00022833"/>
    </source>
</evidence>
<evidence type="ECO:0000256" key="9">
    <source>
        <dbReference type="ARBA" id="ARBA00066874"/>
    </source>
</evidence>
<dbReference type="Pfam" id="PF16187">
    <property type="entry name" value="Peptidase_M16_M"/>
    <property type="match status" value="1"/>
</dbReference>
<dbReference type="GO" id="GO:0051603">
    <property type="term" value="P:proteolysis involved in protein catabolic process"/>
    <property type="evidence" value="ECO:0007669"/>
    <property type="project" value="TreeGrafter"/>
</dbReference>
<keyword evidence="19" id="KW-1185">Reference proteome</keyword>
<dbReference type="GeneID" id="105271942"/>
<evidence type="ECO:0000256" key="7">
    <source>
        <dbReference type="ARBA" id="ARBA00023049"/>
    </source>
</evidence>
<accession>A0A9R1U893</accession>
<comment type="cofactor">
    <cofactor evidence="1">
        <name>Zn(2+)</name>
        <dbReference type="ChEBI" id="CHEBI:29105"/>
    </cofactor>
</comment>
<evidence type="ECO:0000256" key="1">
    <source>
        <dbReference type="ARBA" id="ARBA00001947"/>
    </source>
</evidence>
<evidence type="ECO:0000256" key="10">
    <source>
        <dbReference type="ARBA" id="ARBA00070422"/>
    </source>
</evidence>
<dbReference type="Proteomes" id="UP000694866">
    <property type="component" value="Unplaced"/>
</dbReference>
<evidence type="ECO:0000259" key="15">
    <source>
        <dbReference type="Pfam" id="PF00675"/>
    </source>
</evidence>
<feature type="region of interest" description="Disordered" evidence="14">
    <location>
        <begin position="1"/>
        <end position="42"/>
    </location>
</feature>
<proteinExistence type="inferred from homology"/>
<dbReference type="InterPro" id="IPR054734">
    <property type="entry name" value="PqqF-like_C_4"/>
</dbReference>
<dbReference type="Pfam" id="PF00675">
    <property type="entry name" value="Peptidase_M16"/>
    <property type="match status" value="1"/>
</dbReference>
<dbReference type="AlphaFoldDB" id="A0A9R1U893"/>
<dbReference type="InterPro" id="IPR011765">
    <property type="entry name" value="Pept_M16_N"/>
</dbReference>
<keyword evidence="3" id="KW-0645">Protease</keyword>
<evidence type="ECO:0000256" key="8">
    <source>
        <dbReference type="ARBA" id="ARBA00052248"/>
    </source>
</evidence>
<dbReference type="FunFam" id="3.30.830.10:FF:000003">
    <property type="entry name" value="Insulin-degrading enzyme"/>
    <property type="match status" value="1"/>
</dbReference>
<comment type="catalytic activity">
    <reaction evidence="8">
        <text>Degradation of insulin, glucagon and other polypeptides. No action on proteins.</text>
        <dbReference type="EC" id="3.4.24.56"/>
    </reaction>
</comment>
<keyword evidence="5" id="KW-0378">Hydrolase</keyword>
<name>A0A9R1U893_9HYME</name>
<dbReference type="InterPro" id="IPR007863">
    <property type="entry name" value="Peptidase_M16_C"/>
</dbReference>
<organism evidence="19 20">
    <name type="scientific">Fopius arisanus</name>
    <dbReference type="NCBI Taxonomy" id="64838"/>
    <lineage>
        <taxon>Eukaryota</taxon>
        <taxon>Metazoa</taxon>
        <taxon>Ecdysozoa</taxon>
        <taxon>Arthropoda</taxon>
        <taxon>Hexapoda</taxon>
        <taxon>Insecta</taxon>
        <taxon>Pterygota</taxon>
        <taxon>Neoptera</taxon>
        <taxon>Endopterygota</taxon>
        <taxon>Hymenoptera</taxon>
        <taxon>Apocrita</taxon>
        <taxon>Ichneumonoidea</taxon>
        <taxon>Braconidae</taxon>
        <taxon>Opiinae</taxon>
        <taxon>Fopius</taxon>
    </lineage>
</organism>
<dbReference type="FunFam" id="3.30.830.10:FF:000005">
    <property type="entry name" value="nardilysin isoform X1"/>
    <property type="match status" value="1"/>
</dbReference>
<dbReference type="OrthoDB" id="952271at2759"/>
<evidence type="ECO:0000259" key="16">
    <source>
        <dbReference type="Pfam" id="PF05193"/>
    </source>
</evidence>
<evidence type="ECO:0000256" key="4">
    <source>
        <dbReference type="ARBA" id="ARBA00022723"/>
    </source>
</evidence>
<dbReference type="SUPFAM" id="SSF63411">
    <property type="entry name" value="LuxS/MPP-like metallohydrolase"/>
    <property type="match status" value="4"/>
</dbReference>
<dbReference type="GO" id="GO:0005829">
    <property type="term" value="C:cytosol"/>
    <property type="evidence" value="ECO:0007669"/>
    <property type="project" value="TreeGrafter"/>
</dbReference>
<dbReference type="Pfam" id="PF05193">
    <property type="entry name" value="Peptidase_M16_C"/>
    <property type="match status" value="1"/>
</dbReference>
<feature type="non-terminal residue" evidence="20">
    <location>
        <position position="1013"/>
    </location>
</feature>
<sequence>MASLQQNAKNSEEKSSDSTHTSMESSAGTASENGVKKRFENIKKSPNDNRVYRGLILNNDMKVLLISDSTTDKSAACLDVNVGFMSDPAELPGLAHLCEHMLFLGTEKYPNKNEYTSYLSQHGGASNATTQLDHTTYYFDIIPDKLEGALDRFSQFFLKPLFTESMTDLEINAVHSEHEKNIAQDFWRADQLDKSSADPQHPYSKFGTGNRETLDVNPKKNGINVRDELLKFHGTWYSANIMALSVLGKESLNDLEKMVVKMFAEVQNKEVDAPEWPDHPFNENHYEHKWFIVPVKDVRTLKMIFPLPELREHYKSAPAHYVSHLLGHEGDGSLLSALKRKGWSNSLVAGKRKAARGGVNFFTVIVDLTEEGVDHIDDIVSLMFQYINMLKSEGPIRWIFEECRQIAQMDFDFREKSPPRSYVNLTVQALQKYPMEELLTAPCLPSEWRPDLIKLITDHLIPQNIRIHVVGKAFEPIATESEFWYGTKFKKEKIPDSVITRWSDDSRHEELKFPTKNEFIPTSFEIKTIDRSSIEKFPVIIEDNPFMRVWFKQDDEFLLPKVNLTFDFVTPLAYLDPVSYNLTGMYIGLIKDSLNEYAYNAGLAGLSWEFTSSKYGVSLSVGGYHDKHRILLEKIMDKMVNFTVDKQRFEILKEQYIRGLKNHGAEQPYQHAVYYLAVLLAEQVWTKDELLDAADDITVEKLEAFVPQLLSKMHVESLVHGNLTKAEALESVRLVQSKLTADPTNRGNRTLVPLLPKQLLLYREINLEEGCHFLYEGENHHHKSSCTEVYYQSGLQSTDSDMQLELLVQIISEPCFTVLRTKEQLGYIVFCGVRRSNGAQGLRVIVQSDRHPQYVEERIDAFMESMLERLVDMPDDEFNRHKTSLAAQRLEKPKMMITLSAIFWNEISTQQYNFDRVNIEVAYLMTINKEQIINFFKDIVYNKSPSRRKLAVHVISTAEGGAGDEKNIKDNGEENKKPGATTATKITDVIAFKASQSLYPLLKPYNNIPRKGQ</sequence>
<dbReference type="InterPro" id="IPR032632">
    <property type="entry name" value="Peptidase_M16_M"/>
</dbReference>
<gene>
    <name evidence="20" type="primary">Ide</name>
</gene>
<feature type="region of interest" description="Disordered" evidence="14">
    <location>
        <begin position="195"/>
        <end position="218"/>
    </location>
</feature>
<feature type="domain" description="Peptidase M16 C-terminal" evidence="16">
    <location>
        <begin position="226"/>
        <end position="405"/>
    </location>
</feature>
<feature type="domain" description="Peptidase M16 N-terminal" evidence="15">
    <location>
        <begin position="62"/>
        <end position="199"/>
    </location>
</feature>
<evidence type="ECO:0000259" key="17">
    <source>
        <dbReference type="Pfam" id="PF16187"/>
    </source>
</evidence>
<evidence type="ECO:0000313" key="19">
    <source>
        <dbReference type="Proteomes" id="UP000694866"/>
    </source>
</evidence>
<evidence type="ECO:0000256" key="5">
    <source>
        <dbReference type="ARBA" id="ARBA00022801"/>
    </source>
</evidence>
<keyword evidence="7" id="KW-0482">Metalloprotease</keyword>
<feature type="domain" description="Peptidase M16 middle/third" evidence="17">
    <location>
        <begin position="411"/>
        <end position="693"/>
    </location>
</feature>
<dbReference type="GO" id="GO:0043171">
    <property type="term" value="P:peptide catabolic process"/>
    <property type="evidence" value="ECO:0007669"/>
    <property type="project" value="TreeGrafter"/>
</dbReference>
<evidence type="ECO:0000256" key="3">
    <source>
        <dbReference type="ARBA" id="ARBA00022670"/>
    </source>
</evidence>
<dbReference type="EC" id="3.4.24.56" evidence="9"/>
<keyword evidence="6" id="KW-0862">Zinc</keyword>
<evidence type="ECO:0000256" key="11">
    <source>
        <dbReference type="ARBA" id="ARBA00074992"/>
    </source>
</evidence>
<evidence type="ECO:0000259" key="18">
    <source>
        <dbReference type="Pfam" id="PF22456"/>
    </source>
</evidence>